<dbReference type="PANTHER" id="PTHR22880:SF225">
    <property type="entry name" value="BROMODOMAIN-CONTAINING PROTEIN BET-1-RELATED"/>
    <property type="match status" value="1"/>
</dbReference>
<protein>
    <recommendedName>
        <fullName evidence="4">Bromo domain-containing protein</fullName>
    </recommendedName>
</protein>
<sequence>MPSNIQLPEAPLRRYRNGEEEDEAALRCTLAAVIQPTPTPVRHSLPEASGFQSGSCCDVKRKSDSTTLLLEPVSPFDIPAGWPRESRSADISTRPENGRLIQKARKQLPATQQHNYKPSSKLTEQMKYCNSILKELADEHSRSFRHPTDAELLGLRDYPEIIKHPMDMGVVNQKMDIRVYDSHEEFARDMRLVFKKCYRYNPSGHEVVAMAQELQTLFKLLYAKMPHESHSKKRQPSPQSENADSNSSWTSQSFLRRQPVPLGNPACPYHISNPDKEDDDDYWRYERK</sequence>
<dbReference type="InterPro" id="IPR036427">
    <property type="entry name" value="Bromodomain-like_sf"/>
</dbReference>
<evidence type="ECO:0000313" key="5">
    <source>
        <dbReference type="EMBL" id="KAH9374862.1"/>
    </source>
</evidence>
<evidence type="ECO:0000256" key="1">
    <source>
        <dbReference type="ARBA" id="ARBA00023117"/>
    </source>
</evidence>
<evidence type="ECO:0000313" key="6">
    <source>
        <dbReference type="Proteomes" id="UP000821853"/>
    </source>
</evidence>
<name>A0A9J6G911_HAELO</name>
<reference evidence="5 6" key="1">
    <citation type="journal article" date="2020" name="Cell">
        <title>Large-Scale Comparative Analyses of Tick Genomes Elucidate Their Genetic Diversity and Vector Capacities.</title>
        <authorList>
            <consortium name="Tick Genome and Microbiome Consortium (TIGMIC)"/>
            <person name="Jia N."/>
            <person name="Wang J."/>
            <person name="Shi W."/>
            <person name="Du L."/>
            <person name="Sun Y."/>
            <person name="Zhan W."/>
            <person name="Jiang J.F."/>
            <person name="Wang Q."/>
            <person name="Zhang B."/>
            <person name="Ji P."/>
            <person name="Bell-Sakyi L."/>
            <person name="Cui X.M."/>
            <person name="Yuan T.T."/>
            <person name="Jiang B.G."/>
            <person name="Yang W.F."/>
            <person name="Lam T.T."/>
            <person name="Chang Q.C."/>
            <person name="Ding S.J."/>
            <person name="Wang X.J."/>
            <person name="Zhu J.G."/>
            <person name="Ruan X.D."/>
            <person name="Zhao L."/>
            <person name="Wei J.T."/>
            <person name="Ye R.Z."/>
            <person name="Que T.C."/>
            <person name="Du C.H."/>
            <person name="Zhou Y.H."/>
            <person name="Cheng J.X."/>
            <person name="Dai P.F."/>
            <person name="Guo W.B."/>
            <person name="Han X.H."/>
            <person name="Huang E.J."/>
            <person name="Li L.F."/>
            <person name="Wei W."/>
            <person name="Gao Y.C."/>
            <person name="Liu J.Z."/>
            <person name="Shao H.Z."/>
            <person name="Wang X."/>
            <person name="Wang C.C."/>
            <person name="Yang T.C."/>
            <person name="Huo Q.B."/>
            <person name="Li W."/>
            <person name="Chen H.Y."/>
            <person name="Chen S.E."/>
            <person name="Zhou L.G."/>
            <person name="Ni X.B."/>
            <person name="Tian J.H."/>
            <person name="Sheng Y."/>
            <person name="Liu T."/>
            <person name="Pan Y.S."/>
            <person name="Xia L.Y."/>
            <person name="Li J."/>
            <person name="Zhao F."/>
            <person name="Cao W.C."/>
        </authorList>
    </citation>
    <scope>NUCLEOTIDE SEQUENCE [LARGE SCALE GENOMIC DNA]</scope>
    <source>
        <strain evidence="5">HaeL-2018</strain>
    </source>
</reference>
<dbReference type="VEuPathDB" id="VectorBase:HLOH_061127"/>
<dbReference type="AlphaFoldDB" id="A0A9J6G911"/>
<accession>A0A9J6G911</accession>
<dbReference type="Pfam" id="PF00439">
    <property type="entry name" value="Bromodomain"/>
    <property type="match status" value="1"/>
</dbReference>
<proteinExistence type="predicted"/>
<organism evidence="5 6">
    <name type="scientific">Haemaphysalis longicornis</name>
    <name type="common">Bush tick</name>
    <dbReference type="NCBI Taxonomy" id="44386"/>
    <lineage>
        <taxon>Eukaryota</taxon>
        <taxon>Metazoa</taxon>
        <taxon>Ecdysozoa</taxon>
        <taxon>Arthropoda</taxon>
        <taxon>Chelicerata</taxon>
        <taxon>Arachnida</taxon>
        <taxon>Acari</taxon>
        <taxon>Parasitiformes</taxon>
        <taxon>Ixodida</taxon>
        <taxon>Ixodoidea</taxon>
        <taxon>Ixodidae</taxon>
        <taxon>Haemaphysalinae</taxon>
        <taxon>Haemaphysalis</taxon>
    </lineage>
</organism>
<dbReference type="PRINTS" id="PR00503">
    <property type="entry name" value="BROMODOMAIN"/>
</dbReference>
<evidence type="ECO:0000259" key="4">
    <source>
        <dbReference type="PROSITE" id="PS50014"/>
    </source>
</evidence>
<dbReference type="GO" id="GO:0006355">
    <property type="term" value="P:regulation of DNA-templated transcription"/>
    <property type="evidence" value="ECO:0007669"/>
    <property type="project" value="TreeGrafter"/>
</dbReference>
<dbReference type="GO" id="GO:0000785">
    <property type="term" value="C:chromatin"/>
    <property type="evidence" value="ECO:0007669"/>
    <property type="project" value="TreeGrafter"/>
</dbReference>
<dbReference type="PANTHER" id="PTHR22880">
    <property type="entry name" value="FALZ-RELATED BROMODOMAIN-CONTAINING PROTEINS"/>
    <property type="match status" value="1"/>
</dbReference>
<dbReference type="InterPro" id="IPR001487">
    <property type="entry name" value="Bromodomain"/>
</dbReference>
<dbReference type="GO" id="GO:0006338">
    <property type="term" value="P:chromatin remodeling"/>
    <property type="evidence" value="ECO:0007669"/>
    <property type="project" value="TreeGrafter"/>
</dbReference>
<dbReference type="Proteomes" id="UP000821853">
    <property type="component" value="Chromosome 5"/>
</dbReference>
<feature type="domain" description="Bromo" evidence="4">
    <location>
        <begin position="136"/>
        <end position="208"/>
    </location>
</feature>
<dbReference type="EMBL" id="JABSTR010000007">
    <property type="protein sequence ID" value="KAH9374862.1"/>
    <property type="molecule type" value="Genomic_DNA"/>
</dbReference>
<dbReference type="OrthoDB" id="21449at2759"/>
<keyword evidence="6" id="KW-1185">Reference proteome</keyword>
<keyword evidence="1 2" id="KW-0103">Bromodomain</keyword>
<evidence type="ECO:0000256" key="3">
    <source>
        <dbReference type="SAM" id="MobiDB-lite"/>
    </source>
</evidence>
<comment type="caution">
    <text evidence="5">The sequence shown here is derived from an EMBL/GenBank/DDBJ whole genome shotgun (WGS) entry which is preliminary data.</text>
</comment>
<feature type="compositionally biased region" description="Polar residues" evidence="3">
    <location>
        <begin position="236"/>
        <end position="255"/>
    </location>
</feature>
<dbReference type="PROSITE" id="PS50014">
    <property type="entry name" value="BROMODOMAIN_2"/>
    <property type="match status" value="1"/>
</dbReference>
<dbReference type="GO" id="GO:0005634">
    <property type="term" value="C:nucleus"/>
    <property type="evidence" value="ECO:0007669"/>
    <property type="project" value="TreeGrafter"/>
</dbReference>
<dbReference type="Gene3D" id="1.20.920.10">
    <property type="entry name" value="Bromodomain-like"/>
    <property type="match status" value="1"/>
</dbReference>
<dbReference type="InterPro" id="IPR050935">
    <property type="entry name" value="Bromo_chromatin_reader"/>
</dbReference>
<gene>
    <name evidence="5" type="ORF">HPB48_015304</name>
</gene>
<dbReference type="SUPFAM" id="SSF47370">
    <property type="entry name" value="Bromodomain"/>
    <property type="match status" value="1"/>
</dbReference>
<evidence type="ECO:0000256" key="2">
    <source>
        <dbReference type="PROSITE-ProRule" id="PRU00035"/>
    </source>
</evidence>
<dbReference type="SMART" id="SM00297">
    <property type="entry name" value="BROMO"/>
    <property type="match status" value="1"/>
</dbReference>
<feature type="region of interest" description="Disordered" evidence="3">
    <location>
        <begin position="228"/>
        <end position="288"/>
    </location>
</feature>